<keyword evidence="3" id="KW-1185">Reference proteome</keyword>
<evidence type="ECO:0000313" key="3">
    <source>
        <dbReference type="Proteomes" id="UP000053424"/>
    </source>
</evidence>
<evidence type="ECO:0000256" key="1">
    <source>
        <dbReference type="SAM" id="MobiDB-lite"/>
    </source>
</evidence>
<feature type="compositionally biased region" description="Polar residues" evidence="1">
    <location>
        <begin position="432"/>
        <end position="441"/>
    </location>
</feature>
<feature type="compositionally biased region" description="Acidic residues" evidence="1">
    <location>
        <begin position="32"/>
        <end position="43"/>
    </location>
</feature>
<dbReference type="GO" id="GO:0005096">
    <property type="term" value="F:GTPase activator activity"/>
    <property type="evidence" value="ECO:0007669"/>
    <property type="project" value="InterPro"/>
</dbReference>
<feature type="region of interest" description="Disordered" evidence="1">
    <location>
        <begin position="759"/>
        <end position="797"/>
    </location>
</feature>
<feature type="compositionally biased region" description="Low complexity" evidence="1">
    <location>
        <begin position="144"/>
        <end position="155"/>
    </location>
</feature>
<feature type="compositionally biased region" description="Basic and acidic residues" evidence="1">
    <location>
        <begin position="561"/>
        <end position="572"/>
    </location>
</feature>
<reference evidence="2 3" key="1">
    <citation type="submission" date="2014-04" db="EMBL/GenBank/DDBJ databases">
        <authorList>
            <consortium name="DOE Joint Genome Institute"/>
            <person name="Kuo A."/>
            <person name="Gay G."/>
            <person name="Dore J."/>
            <person name="Kohler A."/>
            <person name="Nagy L.G."/>
            <person name="Floudas D."/>
            <person name="Copeland A."/>
            <person name="Barry K.W."/>
            <person name="Cichocki N."/>
            <person name="Veneault-Fourrey C."/>
            <person name="LaButti K."/>
            <person name="Lindquist E.A."/>
            <person name="Lipzen A."/>
            <person name="Lundell T."/>
            <person name="Morin E."/>
            <person name="Murat C."/>
            <person name="Sun H."/>
            <person name="Tunlid A."/>
            <person name="Henrissat B."/>
            <person name="Grigoriev I.V."/>
            <person name="Hibbett D.S."/>
            <person name="Martin F."/>
            <person name="Nordberg H.P."/>
            <person name="Cantor M.N."/>
            <person name="Hua S.X."/>
        </authorList>
    </citation>
    <scope>NUCLEOTIDE SEQUENCE [LARGE SCALE GENOMIC DNA]</scope>
    <source>
        <strain evidence="3">h7</strain>
    </source>
</reference>
<dbReference type="GO" id="GO:0001100">
    <property type="term" value="P:negative regulation of exit from mitosis"/>
    <property type="evidence" value="ECO:0007669"/>
    <property type="project" value="InterPro"/>
</dbReference>
<proteinExistence type="predicted"/>
<dbReference type="InterPro" id="IPR034586">
    <property type="entry name" value="Bfa1/Byr4"/>
</dbReference>
<feature type="region of interest" description="Disordered" evidence="1">
    <location>
        <begin position="1"/>
        <end position="79"/>
    </location>
</feature>
<feature type="region of interest" description="Disordered" evidence="1">
    <location>
        <begin position="405"/>
        <end position="441"/>
    </location>
</feature>
<feature type="region of interest" description="Disordered" evidence="1">
    <location>
        <begin position="135"/>
        <end position="233"/>
    </location>
</feature>
<evidence type="ECO:0008006" key="4">
    <source>
        <dbReference type="Google" id="ProtNLM"/>
    </source>
</evidence>
<accession>A0A0C2Z3T5</accession>
<feature type="region of interest" description="Disordered" evidence="1">
    <location>
        <begin position="248"/>
        <end position="388"/>
    </location>
</feature>
<dbReference type="STRING" id="686832.A0A0C2Z3T5"/>
<feature type="compositionally biased region" description="Low complexity" evidence="1">
    <location>
        <begin position="162"/>
        <end position="175"/>
    </location>
</feature>
<dbReference type="OrthoDB" id="19159at2759"/>
<dbReference type="HOGENOM" id="CLU_009682_0_0_1"/>
<feature type="region of interest" description="Disordered" evidence="1">
    <location>
        <begin position="463"/>
        <end position="636"/>
    </location>
</feature>
<dbReference type="PANTHER" id="PTHR35140">
    <property type="entry name" value="MITOTIC CHECK POINT PROTEIN BFA1"/>
    <property type="match status" value="1"/>
</dbReference>
<protein>
    <recommendedName>
        <fullName evidence="4">Protein byr4</fullName>
    </recommendedName>
</protein>
<reference evidence="3" key="2">
    <citation type="submission" date="2015-01" db="EMBL/GenBank/DDBJ databases">
        <title>Evolutionary Origins and Diversification of the Mycorrhizal Mutualists.</title>
        <authorList>
            <consortium name="DOE Joint Genome Institute"/>
            <consortium name="Mycorrhizal Genomics Consortium"/>
            <person name="Kohler A."/>
            <person name="Kuo A."/>
            <person name="Nagy L.G."/>
            <person name="Floudas D."/>
            <person name="Copeland A."/>
            <person name="Barry K.W."/>
            <person name="Cichocki N."/>
            <person name="Veneault-Fourrey C."/>
            <person name="LaButti K."/>
            <person name="Lindquist E.A."/>
            <person name="Lipzen A."/>
            <person name="Lundell T."/>
            <person name="Morin E."/>
            <person name="Murat C."/>
            <person name="Riley R."/>
            <person name="Ohm R."/>
            <person name="Sun H."/>
            <person name="Tunlid A."/>
            <person name="Henrissat B."/>
            <person name="Grigoriev I.V."/>
            <person name="Hibbett D.S."/>
            <person name="Martin F."/>
        </authorList>
    </citation>
    <scope>NUCLEOTIDE SEQUENCE [LARGE SCALE GENOMIC DNA]</scope>
    <source>
        <strain evidence="3">h7</strain>
    </source>
</reference>
<feature type="compositionally biased region" description="Polar residues" evidence="1">
    <location>
        <begin position="193"/>
        <end position="202"/>
    </location>
</feature>
<dbReference type="GO" id="GO:0044732">
    <property type="term" value="C:mitotic spindle pole body"/>
    <property type="evidence" value="ECO:0007669"/>
    <property type="project" value="TreeGrafter"/>
</dbReference>
<dbReference type="AlphaFoldDB" id="A0A0C2Z3T5"/>
<evidence type="ECO:0000313" key="2">
    <source>
        <dbReference type="EMBL" id="KIM47887.1"/>
    </source>
</evidence>
<feature type="compositionally biased region" description="Low complexity" evidence="1">
    <location>
        <begin position="591"/>
        <end position="607"/>
    </location>
</feature>
<organism evidence="2 3">
    <name type="scientific">Hebeloma cylindrosporum</name>
    <dbReference type="NCBI Taxonomy" id="76867"/>
    <lineage>
        <taxon>Eukaryota</taxon>
        <taxon>Fungi</taxon>
        <taxon>Dikarya</taxon>
        <taxon>Basidiomycota</taxon>
        <taxon>Agaricomycotina</taxon>
        <taxon>Agaricomycetes</taxon>
        <taxon>Agaricomycetidae</taxon>
        <taxon>Agaricales</taxon>
        <taxon>Agaricineae</taxon>
        <taxon>Hymenogastraceae</taxon>
        <taxon>Hebeloma</taxon>
    </lineage>
</organism>
<feature type="compositionally biased region" description="Polar residues" evidence="1">
    <location>
        <begin position="372"/>
        <end position="388"/>
    </location>
</feature>
<feature type="compositionally biased region" description="Polar residues" evidence="1">
    <location>
        <begin position="250"/>
        <end position="267"/>
    </location>
</feature>
<dbReference type="EMBL" id="KN831769">
    <property type="protein sequence ID" value="KIM47887.1"/>
    <property type="molecule type" value="Genomic_DNA"/>
</dbReference>
<sequence length="855" mass="93207">MPTPTLILPREEWPDADFDLPDGAPFPAPSDKDDEDEDWDMEIDQPRDPMTGSAMSHSGINIRPPLHIPDSDEEDGEGVSTIKATAFSASLTFKPAKPAVKPIEEDFEDAFALPTDMTQLSLAPLSLSHRASKNSLEWGDKDNSSSSQSSDAYSSLGFTEASPSSNSTSSPSLPDTETEEDEEELEGLVLPNSLFSSGQSARQLKKILDMKKKAQLTSNSVRLARPDPEDDFEMGLVINDDIDLSPSRLMYNTQQHSQRNFSRSISMPPQRPSTHRPPSRPKLERSKSPANPPPSSMRQFQKLRLSPSPPLHPPTRTQTYQSLVSGFPTPPPPPSPNNFLSVKPGSLRGQKSHSGLKPPTPPTSGRKLTRKASLSSLTESNNVKASASGSTLILDQAKLARYEEPTAASRAKSHKSSMSRIHDFKVPPTRPCTPSSNSAALRLTMPTQSRLKARPALSQVFGSSATPAHESPFTRSSSPLPPRPPSTSSMRASVPLRSTTLSPTLAPKLLRRPKRPRTYGDGTELDGFEDLPTDREKEVRYRVQPKGYGNRIPGSSFASKPTEKDRPVDKGTIRKKGKRDGSGTYEHHVGSASSTNTLRRTTTSIESPPVPSVPSEALPKKKKNVSSPTSSTTKRKPTLIRNLGGASAPKVVGEMKWNPQTLRWEGNDHVLRDFDAAIGTSTRPALITHLTGSVMGSPMGSFTSGARIVGNMVFDPTRMCWVSTLPPEEDEPDVFANLADDEEDVPAWESKGGTIRAIVPRVSDGSTSSNSRTVTSSPTGSHSRSISESGSDRGSRASMVVRDVDDVFIQSCRKAEARHRTEMKGWKTSLSRRDAAVAPDRSYLFEIRELATRKY</sequence>
<dbReference type="GO" id="GO:1990334">
    <property type="term" value="C:Bfa1-Bub2 complex"/>
    <property type="evidence" value="ECO:0007669"/>
    <property type="project" value="InterPro"/>
</dbReference>
<feature type="compositionally biased region" description="Basic and acidic residues" evidence="1">
    <location>
        <begin position="579"/>
        <end position="589"/>
    </location>
</feature>
<dbReference type="Proteomes" id="UP000053424">
    <property type="component" value="Unassembled WGS sequence"/>
</dbReference>
<dbReference type="PANTHER" id="PTHR35140:SF1">
    <property type="entry name" value="MITOTIC CHECK POINT PROTEIN BFA1"/>
    <property type="match status" value="1"/>
</dbReference>
<name>A0A0C2Z3T5_HEBCY</name>
<gene>
    <name evidence="2" type="ORF">M413DRAFT_62518</name>
</gene>
<feature type="compositionally biased region" description="Acidic residues" evidence="1">
    <location>
        <begin position="176"/>
        <end position="186"/>
    </location>
</feature>
<feature type="compositionally biased region" description="Basic and acidic residues" evidence="1">
    <location>
        <begin position="532"/>
        <end position="541"/>
    </location>
</feature>
<feature type="compositionally biased region" description="Low complexity" evidence="1">
    <location>
        <begin position="766"/>
        <end position="789"/>
    </location>
</feature>